<sequence length="386" mass="41284">MKNLRWILGVLMIAGLVIPGHALVFKRDQSVEISADTVIEDDLIAFAGNVDIKGKVLGDVYAFAQSVTITGDVSGSIFAGGANITIDAQSAQTIWAFGGNVKVTGDISNNIMLAGGNLLVGENTGVGRDITAYGGQFTVGGDTRGTIRGSVGSFTMTGKSSLVKIKADKATVASSAQILGDFQLASENEPTIEQGATIGGEMIIKKPEQVEAGAFLAALAPALAFLITLIKIIVFIAKIIVGILLIAIFKRYVRRIMDTLLTKTWKSLGWGFLGIIVIPVSVVLLFVIVVGYPIGIIGVYIYTTLWYLSSIFIGLVIGEKVIKLFKKDGEISLYLSFIIGTLILLVVGFIPILNILVRIFTLLFGFGATLVGSWYLLKEMREKELV</sequence>
<comment type="caution">
    <text evidence="3">The sequence shown here is derived from an EMBL/GenBank/DDBJ whole genome shotgun (WGS) entry which is preliminary data.</text>
</comment>
<keyword evidence="1" id="KW-1133">Transmembrane helix</keyword>
<reference evidence="3 4" key="1">
    <citation type="journal article" date="2015" name="Microbiome">
        <title>Genomic resolution of linkages in carbon, nitrogen, and sulfur cycling among widespread estuary sediment bacteria.</title>
        <authorList>
            <person name="Baker B.J."/>
            <person name="Lazar C.S."/>
            <person name="Teske A.P."/>
            <person name="Dick G.J."/>
        </authorList>
    </citation>
    <scope>NUCLEOTIDE SEQUENCE [LARGE SCALE GENOMIC DNA]</scope>
    <source>
        <strain evidence="3">SM23_42</strain>
    </source>
</reference>
<proteinExistence type="predicted"/>
<dbReference type="EMBL" id="LJUJ01000011">
    <property type="protein sequence ID" value="KPK63546.1"/>
    <property type="molecule type" value="Genomic_DNA"/>
</dbReference>
<dbReference type="InterPro" id="IPR058486">
    <property type="entry name" value="DUF8173"/>
</dbReference>
<accession>A0A0S8FTY6</accession>
<dbReference type="AlphaFoldDB" id="A0A0S8FTY6"/>
<evidence type="ECO:0000256" key="1">
    <source>
        <dbReference type="SAM" id="Phobius"/>
    </source>
</evidence>
<keyword evidence="1" id="KW-0472">Membrane</keyword>
<feature type="domain" description="DUF8173" evidence="2">
    <location>
        <begin position="229"/>
        <end position="369"/>
    </location>
</feature>
<organism evidence="3 4">
    <name type="scientific">candidate division WOR_3 bacterium SM23_42</name>
    <dbReference type="NCBI Taxonomy" id="1703779"/>
    <lineage>
        <taxon>Bacteria</taxon>
        <taxon>Bacteria division WOR-3</taxon>
    </lineage>
</organism>
<dbReference type="STRING" id="1703779.AMJ83_06470"/>
<gene>
    <name evidence="3" type="ORF">AMJ83_06470</name>
</gene>
<dbReference type="Pfam" id="PF26514">
    <property type="entry name" value="DUF8173"/>
    <property type="match status" value="1"/>
</dbReference>
<evidence type="ECO:0000259" key="2">
    <source>
        <dbReference type="Pfam" id="PF26514"/>
    </source>
</evidence>
<keyword evidence="1" id="KW-0812">Transmembrane</keyword>
<protein>
    <recommendedName>
        <fullName evidence="2">DUF8173 domain-containing protein</fullName>
    </recommendedName>
</protein>
<dbReference type="Proteomes" id="UP000051373">
    <property type="component" value="Unassembled WGS sequence"/>
</dbReference>
<feature type="transmembrane region" description="Helical" evidence="1">
    <location>
        <begin position="331"/>
        <end position="353"/>
    </location>
</feature>
<feature type="transmembrane region" description="Helical" evidence="1">
    <location>
        <begin position="270"/>
        <end position="294"/>
    </location>
</feature>
<name>A0A0S8FTY6_UNCW3</name>
<feature type="transmembrane region" description="Helical" evidence="1">
    <location>
        <begin position="359"/>
        <end position="377"/>
    </location>
</feature>
<feature type="transmembrane region" description="Helical" evidence="1">
    <location>
        <begin position="223"/>
        <end position="249"/>
    </location>
</feature>
<evidence type="ECO:0000313" key="4">
    <source>
        <dbReference type="Proteomes" id="UP000051373"/>
    </source>
</evidence>
<feature type="transmembrane region" description="Helical" evidence="1">
    <location>
        <begin position="300"/>
        <end position="319"/>
    </location>
</feature>
<evidence type="ECO:0000313" key="3">
    <source>
        <dbReference type="EMBL" id="KPK63546.1"/>
    </source>
</evidence>